<dbReference type="EMBL" id="JAENIJ010000024">
    <property type="protein sequence ID" value="MBK1883617.1"/>
    <property type="molecule type" value="Genomic_DNA"/>
</dbReference>
<organism evidence="5 6">
    <name type="scientific">Luteolibacter pohnpeiensis</name>
    <dbReference type="NCBI Taxonomy" id="454153"/>
    <lineage>
        <taxon>Bacteria</taxon>
        <taxon>Pseudomonadati</taxon>
        <taxon>Verrucomicrobiota</taxon>
        <taxon>Verrucomicrobiia</taxon>
        <taxon>Verrucomicrobiales</taxon>
        <taxon>Verrucomicrobiaceae</taxon>
        <taxon>Luteolibacter</taxon>
    </lineage>
</organism>
<sequence>MFGFGKKSLPDFAEAYLAKTSSKRPAKAIPLEQLRFAVIDTETTGFEIGRDRLLSIGLVIVAEDRIEVEQSGGWLIQQSDVPLNDAVRIHGIMPDESAEGEPEAEVLKDLLPRIADTIFVAHHTGFDLGMINSALFRHYALKLRNPWLDTAEMAIKTLDAFARTNYVAQRPPGLDEVCQQCDIRPMARHTATGDAFTTAEVLLSLCARLRRHLGRPLTAGDLPIHRG</sequence>
<dbReference type="GO" id="GO:0003676">
    <property type="term" value="F:nucleic acid binding"/>
    <property type="evidence" value="ECO:0007669"/>
    <property type="project" value="InterPro"/>
</dbReference>
<proteinExistence type="predicted"/>
<reference evidence="5" key="1">
    <citation type="submission" date="2021-01" db="EMBL/GenBank/DDBJ databases">
        <title>Modified the classification status of verrucomicrobia.</title>
        <authorList>
            <person name="Feng X."/>
        </authorList>
    </citation>
    <scope>NUCLEOTIDE SEQUENCE</scope>
    <source>
        <strain evidence="5">KCTC 22041</strain>
    </source>
</reference>
<accession>A0A934SCI0</accession>
<keyword evidence="1" id="KW-0540">Nuclease</keyword>
<protein>
    <submittedName>
        <fullName evidence="5">3'-5' exonuclease</fullName>
    </submittedName>
</protein>
<feature type="domain" description="Exonuclease" evidence="4">
    <location>
        <begin position="35"/>
        <end position="211"/>
    </location>
</feature>
<dbReference type="GO" id="GO:0006259">
    <property type="term" value="P:DNA metabolic process"/>
    <property type="evidence" value="ECO:0007669"/>
    <property type="project" value="UniProtKB-ARBA"/>
</dbReference>
<dbReference type="SMART" id="SM00479">
    <property type="entry name" value="EXOIII"/>
    <property type="match status" value="1"/>
</dbReference>
<dbReference type="InterPro" id="IPR012337">
    <property type="entry name" value="RNaseH-like_sf"/>
</dbReference>
<keyword evidence="2" id="KW-0378">Hydrolase</keyword>
<dbReference type="GO" id="GO:0008408">
    <property type="term" value="F:3'-5' exonuclease activity"/>
    <property type="evidence" value="ECO:0007669"/>
    <property type="project" value="TreeGrafter"/>
</dbReference>
<keyword evidence="3 5" id="KW-0269">Exonuclease</keyword>
<dbReference type="RefSeq" id="WP_200271943.1">
    <property type="nucleotide sequence ID" value="NZ_JAENIJ010000024.1"/>
</dbReference>
<dbReference type="SUPFAM" id="SSF53098">
    <property type="entry name" value="Ribonuclease H-like"/>
    <property type="match status" value="1"/>
</dbReference>
<evidence type="ECO:0000313" key="5">
    <source>
        <dbReference type="EMBL" id="MBK1883617.1"/>
    </source>
</evidence>
<name>A0A934SCI0_9BACT</name>
<evidence type="ECO:0000313" key="6">
    <source>
        <dbReference type="Proteomes" id="UP000603141"/>
    </source>
</evidence>
<keyword evidence="6" id="KW-1185">Reference proteome</keyword>
<dbReference type="PANTHER" id="PTHR30231">
    <property type="entry name" value="DNA POLYMERASE III SUBUNIT EPSILON"/>
    <property type="match status" value="1"/>
</dbReference>
<dbReference type="PANTHER" id="PTHR30231:SF4">
    <property type="entry name" value="PROTEIN NEN2"/>
    <property type="match status" value="1"/>
</dbReference>
<dbReference type="GO" id="GO:0005829">
    <property type="term" value="C:cytosol"/>
    <property type="evidence" value="ECO:0007669"/>
    <property type="project" value="TreeGrafter"/>
</dbReference>
<evidence type="ECO:0000259" key="4">
    <source>
        <dbReference type="SMART" id="SM00479"/>
    </source>
</evidence>
<comment type="caution">
    <text evidence="5">The sequence shown here is derived from an EMBL/GenBank/DDBJ whole genome shotgun (WGS) entry which is preliminary data.</text>
</comment>
<evidence type="ECO:0000256" key="2">
    <source>
        <dbReference type="ARBA" id="ARBA00022801"/>
    </source>
</evidence>
<dbReference type="InterPro" id="IPR013520">
    <property type="entry name" value="Ribonucl_H"/>
</dbReference>
<evidence type="ECO:0000256" key="1">
    <source>
        <dbReference type="ARBA" id="ARBA00022722"/>
    </source>
</evidence>
<dbReference type="Proteomes" id="UP000603141">
    <property type="component" value="Unassembled WGS sequence"/>
</dbReference>
<dbReference type="InterPro" id="IPR036397">
    <property type="entry name" value="RNaseH_sf"/>
</dbReference>
<dbReference type="AlphaFoldDB" id="A0A934SCI0"/>
<dbReference type="Gene3D" id="3.30.420.10">
    <property type="entry name" value="Ribonuclease H-like superfamily/Ribonuclease H"/>
    <property type="match status" value="1"/>
</dbReference>
<gene>
    <name evidence="5" type="ORF">JIN85_14435</name>
</gene>
<dbReference type="Pfam" id="PF00929">
    <property type="entry name" value="RNase_T"/>
    <property type="match status" value="1"/>
</dbReference>
<dbReference type="CDD" id="cd06127">
    <property type="entry name" value="DEDDh"/>
    <property type="match status" value="1"/>
</dbReference>
<evidence type="ECO:0000256" key="3">
    <source>
        <dbReference type="ARBA" id="ARBA00022839"/>
    </source>
</evidence>